<proteinExistence type="predicted"/>
<reference evidence="4" key="1">
    <citation type="submission" date="2017-09" db="EMBL/GenBank/DDBJ databases">
        <title>Depth-based differentiation of microbial function through sediment-hosted aquifers and enrichment of novel symbionts in the deep terrestrial subsurface.</title>
        <authorList>
            <person name="Probst A.J."/>
            <person name="Ladd B."/>
            <person name="Jarett J.K."/>
            <person name="Geller-Mcgrath D.E."/>
            <person name="Sieber C.M.K."/>
            <person name="Emerson J.B."/>
            <person name="Anantharaman K."/>
            <person name="Thomas B.C."/>
            <person name="Malmstrom R."/>
            <person name="Stieglmeier M."/>
            <person name="Klingl A."/>
            <person name="Woyke T."/>
            <person name="Ryan C.M."/>
            <person name="Banfield J.F."/>
        </authorList>
    </citation>
    <scope>NUCLEOTIDE SEQUENCE [LARGE SCALE GENOMIC DNA]</scope>
</reference>
<feature type="domain" description="Glutaredoxin" evidence="2">
    <location>
        <begin position="3"/>
        <end position="55"/>
    </location>
</feature>
<dbReference type="AlphaFoldDB" id="A0A2M8KNJ6"/>
<dbReference type="EMBL" id="PFEC01000076">
    <property type="protein sequence ID" value="PJE61480.1"/>
    <property type="molecule type" value="Genomic_DNA"/>
</dbReference>
<sequence length="276" mass="29428">MKVTIYTINDCKFSQVEKEYLKKNNIPFEEKNLETNREYLTEMLSVSDNFAGTPVTKVEKDGGETLILKGFTEEEFAKALNITVVGVAVPQAPQSEAMESTTTPTPQETHVPSSADPEKTTEPTEKPAETMDMTIESLSGPAVSTESTTSPTPPQPAPMNEPSQSPITPTISTAPISSPNPPVSQTQQESASPINPLEDQEVGPISLETLSPTPSEKESTAPQADTSSMGAAPAPQPPVVVTPPQEEKPKSNEALDSVLQNLQSQVQGTVPPTETS</sequence>
<dbReference type="InterPro" id="IPR036249">
    <property type="entry name" value="Thioredoxin-like_sf"/>
</dbReference>
<dbReference type="Proteomes" id="UP000230222">
    <property type="component" value="Unassembled WGS sequence"/>
</dbReference>
<dbReference type="SUPFAM" id="SSF52833">
    <property type="entry name" value="Thioredoxin-like"/>
    <property type="match status" value="1"/>
</dbReference>
<feature type="compositionally biased region" description="Basic and acidic residues" evidence="1">
    <location>
        <begin position="116"/>
        <end position="129"/>
    </location>
</feature>
<dbReference type="Gene3D" id="3.40.30.10">
    <property type="entry name" value="Glutaredoxin"/>
    <property type="match status" value="1"/>
</dbReference>
<feature type="compositionally biased region" description="Low complexity" evidence="1">
    <location>
        <begin position="141"/>
        <end position="150"/>
    </location>
</feature>
<evidence type="ECO:0000313" key="4">
    <source>
        <dbReference type="Proteomes" id="UP000230222"/>
    </source>
</evidence>
<feature type="compositionally biased region" description="Polar residues" evidence="1">
    <location>
        <begin position="93"/>
        <end position="112"/>
    </location>
</feature>
<feature type="compositionally biased region" description="Polar residues" evidence="1">
    <location>
        <begin position="161"/>
        <end position="193"/>
    </location>
</feature>
<dbReference type="Pfam" id="PF00462">
    <property type="entry name" value="Glutaredoxin"/>
    <property type="match status" value="1"/>
</dbReference>
<dbReference type="CDD" id="cd02976">
    <property type="entry name" value="NrdH"/>
    <property type="match status" value="1"/>
</dbReference>
<gene>
    <name evidence="3" type="ORF">COU87_04285</name>
</gene>
<evidence type="ECO:0000256" key="1">
    <source>
        <dbReference type="SAM" id="MobiDB-lite"/>
    </source>
</evidence>
<feature type="region of interest" description="Disordered" evidence="1">
    <location>
        <begin position="93"/>
        <end position="255"/>
    </location>
</feature>
<name>A0A2M8KNJ6_9BACT</name>
<evidence type="ECO:0000259" key="2">
    <source>
        <dbReference type="Pfam" id="PF00462"/>
    </source>
</evidence>
<feature type="compositionally biased region" description="Polar residues" evidence="1">
    <location>
        <begin position="208"/>
        <end position="229"/>
    </location>
</feature>
<dbReference type="InterPro" id="IPR002109">
    <property type="entry name" value="Glutaredoxin"/>
</dbReference>
<comment type="caution">
    <text evidence="3">The sequence shown here is derived from an EMBL/GenBank/DDBJ whole genome shotgun (WGS) entry which is preliminary data.</text>
</comment>
<protein>
    <recommendedName>
        <fullName evidence="2">Glutaredoxin domain-containing protein</fullName>
    </recommendedName>
</protein>
<evidence type="ECO:0000313" key="3">
    <source>
        <dbReference type="EMBL" id="PJE61480.1"/>
    </source>
</evidence>
<organism evidence="3 4">
    <name type="scientific">Candidatus Roizmanbacteria bacterium CG10_big_fil_rev_8_21_14_0_10_39_12</name>
    <dbReference type="NCBI Taxonomy" id="1974852"/>
    <lineage>
        <taxon>Bacteria</taxon>
        <taxon>Candidatus Roizmaniibacteriota</taxon>
    </lineage>
</organism>
<accession>A0A2M8KNJ6</accession>